<dbReference type="EMBL" id="AOGT01001182">
    <property type="protein sequence ID" value="EMG48244.1"/>
    <property type="molecule type" value="Genomic_DNA"/>
</dbReference>
<keyword evidence="8" id="KW-0418">Kinase</keyword>
<comment type="similarity">
    <text evidence="3">Belongs to the IPK1 type 1 family.</text>
</comment>
<keyword evidence="7" id="KW-0547">Nucleotide-binding</keyword>
<evidence type="ECO:0000256" key="1">
    <source>
        <dbReference type="ARBA" id="ARBA00001774"/>
    </source>
</evidence>
<keyword evidence="6" id="KW-0808">Transferase</keyword>
<protein>
    <recommendedName>
        <fullName evidence="5">Inositol-pentakisphosphate 2-kinase</fullName>
        <ecNumber evidence="4">2.7.1.158</ecNumber>
    </recommendedName>
    <alternativeName>
        <fullName evidence="11">Inositol-1,3,4,5,6-pentakisphosphate 2-kinase</fullName>
    </alternativeName>
    <alternativeName>
        <fullName evidence="10">Ins(1,3,4,5,6)P5 2-kinase</fullName>
    </alternativeName>
</protein>
<dbReference type="Gene3D" id="3.30.200.110">
    <property type="entry name" value="Inositol-pentakisphosphate 2-kinase, N-lobe"/>
    <property type="match status" value="1"/>
</dbReference>
<evidence type="ECO:0000256" key="5">
    <source>
        <dbReference type="ARBA" id="ARBA00014846"/>
    </source>
</evidence>
<evidence type="ECO:0000256" key="11">
    <source>
        <dbReference type="ARBA" id="ARBA00030342"/>
    </source>
</evidence>
<evidence type="ECO:0000313" key="13">
    <source>
        <dbReference type="Proteomes" id="UP000011777"/>
    </source>
</evidence>
<comment type="catalytic activity">
    <reaction evidence="1">
        <text>1D-myo-inositol 1,3,4,5,6-pentakisphosphate + ATP = 1D-myo-inositol hexakisphosphate + ADP + H(+)</text>
        <dbReference type="Rhea" id="RHEA:20313"/>
        <dbReference type="ChEBI" id="CHEBI:15378"/>
        <dbReference type="ChEBI" id="CHEBI:30616"/>
        <dbReference type="ChEBI" id="CHEBI:57733"/>
        <dbReference type="ChEBI" id="CHEBI:58130"/>
        <dbReference type="ChEBI" id="CHEBI:456216"/>
        <dbReference type="EC" id="2.7.1.158"/>
    </reaction>
</comment>
<dbReference type="PANTHER" id="PTHR14456:SF2">
    <property type="entry name" value="INOSITOL-PENTAKISPHOSPHATE 2-KINASE"/>
    <property type="match status" value="1"/>
</dbReference>
<sequence>MITRTSKTHLRSLTSTIIKSTTTISIDPSLGTGSGPFIEVPKFKPLGNPSNLLQIIIPQSSSNLNIRSNSNSIIGIDHEGPLRFKEKFIAGGLEFQELSSAEHNLNLIISGDVNSYKLLELENKDTWTLIKDETLIGWVEKYRLNFRAVDILERLNSLEVSGNGYIILNGVNEVIDLNLGDGEEILINPNALIATTAKNVSYKLIPHGIFDLPKLPKFPKIELPRHGIWGSIFNPINKFVADVKTQTDALWKANEDFIKSNPYVKSTINGVSKIYDYIYSKIFYNSEGAILRRNPIFLKIKGPARLILNNDWEYFAKGAANILFKYVGTNDYLKHKLLRIRLLKEEQEYISTCELYDFIELKCKNLFPQQIIDIQLTVLTSNFIDKLNNHGHELMISERYGLLLPNILDGNYNILNLSKKCQLYYENTEDVSSVIFEIKPKWLYDNHGSNYCRTCSLNQLKKVPRHFCPLDLLYTETIDRGLDDLFSPIPEDVIPKIEKLIPLKKLFKIYLNNNDNVFQQLRKYQKINNKNDLIKNLTSSNDVSQNLSLVMTLRDVGLFIKFEKFNKDNHIHTSHNNVNNVYLVDGEKFLITCNIYDLDLKSKMKYKYWLKIENDLSQIYNSSNPNWRYCIKYPDLKNPPPGNQQDMEIN</sequence>
<dbReference type="GO" id="GO:0032958">
    <property type="term" value="P:inositol phosphate biosynthetic process"/>
    <property type="evidence" value="ECO:0007669"/>
    <property type="project" value="TreeGrafter"/>
</dbReference>
<keyword evidence="13" id="KW-1185">Reference proteome</keyword>
<dbReference type="PANTHER" id="PTHR14456">
    <property type="entry name" value="INOSITOL POLYPHOSPHATE KINASE 1"/>
    <property type="match status" value="1"/>
</dbReference>
<dbReference type="GO" id="GO:0005634">
    <property type="term" value="C:nucleus"/>
    <property type="evidence" value="ECO:0007669"/>
    <property type="project" value="TreeGrafter"/>
</dbReference>
<dbReference type="STRING" id="1245528.M3K0N4"/>
<evidence type="ECO:0000256" key="9">
    <source>
        <dbReference type="ARBA" id="ARBA00022840"/>
    </source>
</evidence>
<dbReference type="HOGENOM" id="CLU_421495_0_0_1"/>
<comment type="function">
    <text evidence="2">Has kinase activity and phosphorylates inositol-1,3,4,5,6-pentakisphosphate (Ins(1,3,4,5,6)P5) to produce 1,2,3,4,5,6-hexakisphosphate (InsP6), also known as phytate.</text>
</comment>
<evidence type="ECO:0000256" key="4">
    <source>
        <dbReference type="ARBA" id="ARBA00012023"/>
    </source>
</evidence>
<evidence type="ECO:0000256" key="8">
    <source>
        <dbReference type="ARBA" id="ARBA00022777"/>
    </source>
</evidence>
<comment type="caution">
    <text evidence="12">The sequence shown here is derived from an EMBL/GenBank/DDBJ whole genome shotgun (WGS) entry which is preliminary data.</text>
</comment>
<dbReference type="EC" id="2.7.1.158" evidence="4"/>
<evidence type="ECO:0000256" key="6">
    <source>
        <dbReference type="ARBA" id="ARBA00022679"/>
    </source>
</evidence>
<evidence type="ECO:0000256" key="7">
    <source>
        <dbReference type="ARBA" id="ARBA00022741"/>
    </source>
</evidence>
<proteinExistence type="inferred from homology"/>
<dbReference type="GO" id="GO:0005524">
    <property type="term" value="F:ATP binding"/>
    <property type="evidence" value="ECO:0007669"/>
    <property type="project" value="UniProtKB-KW"/>
</dbReference>
<evidence type="ECO:0000256" key="3">
    <source>
        <dbReference type="ARBA" id="ARBA00008305"/>
    </source>
</evidence>
<keyword evidence="9" id="KW-0067">ATP-binding</keyword>
<dbReference type="Proteomes" id="UP000011777">
    <property type="component" value="Unassembled WGS sequence"/>
</dbReference>
<dbReference type="GO" id="GO:0035299">
    <property type="term" value="F:inositol-1,3,4,5,6-pentakisphosphate 2-kinase activity"/>
    <property type="evidence" value="ECO:0007669"/>
    <property type="project" value="UniProtKB-EC"/>
</dbReference>
<evidence type="ECO:0000313" key="12">
    <source>
        <dbReference type="EMBL" id="EMG48244.1"/>
    </source>
</evidence>
<dbReference type="InterPro" id="IPR043001">
    <property type="entry name" value="IP5_2-K_N_lobe"/>
</dbReference>
<dbReference type="AlphaFoldDB" id="M3K0N4"/>
<dbReference type="eggNOG" id="ENOG502S7VH">
    <property type="taxonomic scope" value="Eukaryota"/>
</dbReference>
<name>M3K0N4_CANMX</name>
<evidence type="ECO:0000256" key="2">
    <source>
        <dbReference type="ARBA" id="ARBA00003979"/>
    </source>
</evidence>
<dbReference type="OrthoDB" id="272370at2759"/>
<gene>
    <name evidence="12" type="ORF">G210_1214</name>
</gene>
<accession>M3K0N4</accession>
<dbReference type="InterPro" id="IPR009286">
    <property type="entry name" value="Ins_P5_2-kin"/>
</dbReference>
<organism evidence="12 13">
    <name type="scientific">Candida maltosa (strain Xu316)</name>
    <name type="common">Yeast</name>
    <dbReference type="NCBI Taxonomy" id="1245528"/>
    <lineage>
        <taxon>Eukaryota</taxon>
        <taxon>Fungi</taxon>
        <taxon>Dikarya</taxon>
        <taxon>Ascomycota</taxon>
        <taxon>Saccharomycotina</taxon>
        <taxon>Pichiomycetes</taxon>
        <taxon>Debaryomycetaceae</taxon>
        <taxon>Candida/Lodderomyces clade</taxon>
        <taxon>Candida</taxon>
    </lineage>
</organism>
<evidence type="ECO:0000256" key="10">
    <source>
        <dbReference type="ARBA" id="ARBA00029574"/>
    </source>
</evidence>
<dbReference type="Pfam" id="PF06090">
    <property type="entry name" value="Ins_P5_2-kin"/>
    <property type="match status" value="2"/>
</dbReference>
<reference evidence="12 13" key="1">
    <citation type="submission" date="2013-02" db="EMBL/GenBank/DDBJ databases">
        <title>Genome sequence of Candida maltosa Xu316, a potential industrial strain for xylitol and ethanol production.</title>
        <authorList>
            <person name="Yu J."/>
            <person name="Wang Q."/>
            <person name="Geng X."/>
            <person name="Bao W."/>
            <person name="He P."/>
            <person name="Cai J."/>
        </authorList>
    </citation>
    <scope>NUCLEOTIDE SEQUENCE [LARGE SCALE GENOMIC DNA]</scope>
    <source>
        <strain evidence="13">Xu316</strain>
    </source>
</reference>